<evidence type="ECO:0000256" key="2">
    <source>
        <dbReference type="PROSITE-ProRule" id="PRU00192"/>
    </source>
</evidence>
<dbReference type="InterPro" id="IPR001452">
    <property type="entry name" value="SH3_domain"/>
</dbReference>
<feature type="domain" description="SH3" evidence="5">
    <location>
        <begin position="390"/>
        <end position="466"/>
    </location>
</feature>
<dbReference type="SUPFAM" id="SSF50044">
    <property type="entry name" value="SH3-domain"/>
    <property type="match status" value="1"/>
</dbReference>
<sequence>MTTTVSLDQSTTVETTVQETQTVIVQGVLDVLVTSTTSSSLSSSSITSEPSTISTIRSLSTLTALASSLSSSTVIQSSSSPSSLTSSANSGIRQFKVTNNTNYTNIGLVIGIPVAVIGICLLIFGVWYYFHRKRNKEAKASDMLKHYFHDEYKWKATPSPDPGSQYSFNESMRGVYKVRAKVPHNSAETLTENPAIYEKFANSEISLKDPHVDQVNSKWTLNSPLSKWFMNHTRVSSPTPRGSIKVSPFSPVVALKEFKLHKSKRSEVVEKSPVSPCFPQPSYFPGSSHAMSHSVSTDRSETTNQTVPVNTETDSVPKLKLDKHRKAGPKNSKTKKLKRLTFSDKPLPSRPSPSNSSSQAITSASLKDFEKIVSQRANTTTPVVDHSKYKDENIYVAITNYRKALADELNIDKGEHFKILASHTDGWCLVEKVDVHGSILLDNEVGHYINEGRGVVPEMCLAKLPNV</sequence>
<reference evidence="7" key="1">
    <citation type="journal article" date="2015" name="J. Biotechnol.">
        <title>The structure of the Cyberlindnera jadinii genome and its relation to Candida utilis analyzed by the occurrence of single nucleotide polymorphisms.</title>
        <authorList>
            <person name="Rupp O."/>
            <person name="Brinkrolf K."/>
            <person name="Buerth C."/>
            <person name="Kunigo M."/>
            <person name="Schneider J."/>
            <person name="Jaenicke S."/>
            <person name="Goesmann A."/>
            <person name="Puehler A."/>
            <person name="Jaeger K.-E."/>
            <person name="Ernst J.F."/>
        </authorList>
    </citation>
    <scope>NUCLEOTIDE SEQUENCE [LARGE SCALE GENOMIC DNA]</scope>
    <source>
        <strain evidence="7">ATCC 18201 / CBS 1600 / BCRC 20928 / JCM 3617 / NBRC 0987 / NRRL Y-1542</strain>
    </source>
</reference>
<evidence type="ECO:0000313" key="7">
    <source>
        <dbReference type="Proteomes" id="UP000038830"/>
    </source>
</evidence>
<feature type="compositionally biased region" description="Basic residues" evidence="3">
    <location>
        <begin position="321"/>
        <end position="339"/>
    </location>
</feature>
<evidence type="ECO:0000256" key="1">
    <source>
        <dbReference type="ARBA" id="ARBA00022443"/>
    </source>
</evidence>
<evidence type="ECO:0000256" key="3">
    <source>
        <dbReference type="SAM" id="MobiDB-lite"/>
    </source>
</evidence>
<keyword evidence="1 2" id="KW-0728">SH3 domain</keyword>
<feature type="compositionally biased region" description="Polar residues" evidence="3">
    <location>
        <begin position="302"/>
        <end position="314"/>
    </location>
</feature>
<dbReference type="PROSITE" id="PS50002">
    <property type="entry name" value="SH3"/>
    <property type="match status" value="1"/>
</dbReference>
<dbReference type="EMBL" id="CDQK01000002">
    <property type="protein sequence ID" value="CEP21283.1"/>
    <property type="molecule type" value="Genomic_DNA"/>
</dbReference>
<organism evidence="6 7">
    <name type="scientific">Cyberlindnera jadinii (strain ATCC 18201 / CBS 1600 / BCRC 20928 / JCM 3617 / NBRC 0987 / NRRL Y-1542)</name>
    <name type="common">Torula yeast</name>
    <name type="synonym">Candida utilis</name>
    <dbReference type="NCBI Taxonomy" id="983966"/>
    <lineage>
        <taxon>Eukaryota</taxon>
        <taxon>Fungi</taxon>
        <taxon>Dikarya</taxon>
        <taxon>Ascomycota</taxon>
        <taxon>Saccharomycotina</taxon>
        <taxon>Saccharomycetes</taxon>
        <taxon>Phaffomycetales</taxon>
        <taxon>Phaffomycetaceae</taxon>
        <taxon>Cyberlindnera</taxon>
    </lineage>
</organism>
<evidence type="ECO:0000256" key="4">
    <source>
        <dbReference type="SAM" id="Phobius"/>
    </source>
</evidence>
<evidence type="ECO:0000313" key="6">
    <source>
        <dbReference type="EMBL" id="CEP21283.1"/>
    </source>
</evidence>
<feature type="compositionally biased region" description="Low complexity" evidence="3">
    <location>
        <begin position="352"/>
        <end position="361"/>
    </location>
</feature>
<dbReference type="SMART" id="SM00326">
    <property type="entry name" value="SH3"/>
    <property type="match status" value="1"/>
</dbReference>
<keyword evidence="4" id="KW-0472">Membrane</keyword>
<feature type="transmembrane region" description="Helical" evidence="4">
    <location>
        <begin position="106"/>
        <end position="130"/>
    </location>
</feature>
<dbReference type="InterPro" id="IPR036028">
    <property type="entry name" value="SH3-like_dom_sf"/>
</dbReference>
<accession>A0A0H5C0M4</accession>
<dbReference type="Gene3D" id="2.30.30.40">
    <property type="entry name" value="SH3 Domains"/>
    <property type="match status" value="1"/>
</dbReference>
<evidence type="ECO:0000259" key="5">
    <source>
        <dbReference type="PROSITE" id="PS50002"/>
    </source>
</evidence>
<dbReference type="AlphaFoldDB" id="A0A0H5C0M4"/>
<dbReference type="Proteomes" id="UP000038830">
    <property type="component" value="Unassembled WGS sequence"/>
</dbReference>
<keyword evidence="4" id="KW-0812">Transmembrane</keyword>
<keyword evidence="4" id="KW-1133">Transmembrane helix</keyword>
<proteinExistence type="predicted"/>
<feature type="region of interest" description="Disordered" evidence="3">
    <location>
        <begin position="285"/>
        <end position="361"/>
    </location>
</feature>
<name>A0A0H5C0M4_CYBJN</name>
<protein>
    <submittedName>
        <fullName evidence="6">FUS1 protein</fullName>
    </submittedName>
</protein>
<gene>
    <name evidence="6" type="primary">FUS1</name>
    <name evidence="6" type="ORF">BN1211_1335</name>
</gene>